<evidence type="ECO:0000256" key="1">
    <source>
        <dbReference type="SAM" id="MobiDB-lite"/>
    </source>
</evidence>
<organism evidence="3 4">
    <name type="scientific">Lasiosphaeris hirsuta</name>
    <dbReference type="NCBI Taxonomy" id="260670"/>
    <lineage>
        <taxon>Eukaryota</taxon>
        <taxon>Fungi</taxon>
        <taxon>Dikarya</taxon>
        <taxon>Ascomycota</taxon>
        <taxon>Pezizomycotina</taxon>
        <taxon>Sordariomycetes</taxon>
        <taxon>Sordariomycetidae</taxon>
        <taxon>Sordariales</taxon>
        <taxon>Lasiosphaeriaceae</taxon>
        <taxon>Lasiosphaeris</taxon>
    </lineage>
</organism>
<evidence type="ECO:0000259" key="2">
    <source>
        <dbReference type="Pfam" id="PF04194"/>
    </source>
</evidence>
<evidence type="ECO:0000313" key="3">
    <source>
        <dbReference type="EMBL" id="KAK0729647.1"/>
    </source>
</evidence>
<dbReference type="EMBL" id="JAUKUA010000001">
    <property type="protein sequence ID" value="KAK0729647.1"/>
    <property type="molecule type" value="Genomic_DNA"/>
</dbReference>
<gene>
    <name evidence="3" type="ORF">B0H67DRAFT_630254</name>
</gene>
<dbReference type="Proteomes" id="UP001172102">
    <property type="component" value="Unassembled WGS sequence"/>
</dbReference>
<feature type="region of interest" description="Disordered" evidence="1">
    <location>
        <begin position="169"/>
        <end position="247"/>
    </location>
</feature>
<comment type="caution">
    <text evidence="3">The sequence shown here is derived from an EMBL/GenBank/DDBJ whole genome shotgun (WGS) entry which is preliminary data.</text>
</comment>
<dbReference type="PANTHER" id="PTHR47524:SF1">
    <property type="entry name" value="20S RRNA ACCUMULATION PROTEIN 4"/>
    <property type="match status" value="1"/>
</dbReference>
<feature type="compositionally biased region" description="Polar residues" evidence="1">
    <location>
        <begin position="216"/>
        <end position="228"/>
    </location>
</feature>
<dbReference type="InterPro" id="IPR007320">
    <property type="entry name" value="PDCD2_C"/>
</dbReference>
<reference evidence="3" key="1">
    <citation type="submission" date="2023-06" db="EMBL/GenBank/DDBJ databases">
        <title>Genome-scale phylogeny and comparative genomics of the fungal order Sordariales.</title>
        <authorList>
            <consortium name="Lawrence Berkeley National Laboratory"/>
            <person name="Hensen N."/>
            <person name="Bonometti L."/>
            <person name="Westerberg I."/>
            <person name="Brannstrom I.O."/>
            <person name="Guillou S."/>
            <person name="Cros-Aarteil S."/>
            <person name="Calhoun S."/>
            <person name="Haridas S."/>
            <person name="Kuo A."/>
            <person name="Mondo S."/>
            <person name="Pangilinan J."/>
            <person name="Riley R."/>
            <person name="Labutti K."/>
            <person name="Andreopoulos B."/>
            <person name="Lipzen A."/>
            <person name="Chen C."/>
            <person name="Yanf M."/>
            <person name="Daum C."/>
            <person name="Ng V."/>
            <person name="Clum A."/>
            <person name="Steindorff A."/>
            <person name="Ohm R."/>
            <person name="Martin F."/>
            <person name="Silar P."/>
            <person name="Natvig D."/>
            <person name="Lalanne C."/>
            <person name="Gautier V."/>
            <person name="Ament-Velasquez S.L."/>
            <person name="Kruys A."/>
            <person name="Hutchinson M.I."/>
            <person name="Powell A.J."/>
            <person name="Barry K."/>
            <person name="Miller A.N."/>
            <person name="Grigoriev I.V."/>
            <person name="Debuchy R."/>
            <person name="Gladieux P."/>
            <person name="Thoren M.H."/>
            <person name="Johannesson H."/>
        </authorList>
    </citation>
    <scope>NUCLEOTIDE SEQUENCE</scope>
    <source>
        <strain evidence="3">SMH4607-1</strain>
    </source>
</reference>
<dbReference type="Pfam" id="PF04194">
    <property type="entry name" value="PDCD2_C"/>
    <property type="match status" value="1"/>
</dbReference>
<accession>A0AA40B8P8</accession>
<feature type="domain" description="Programmed cell death protein 2 C-terminal" evidence="2">
    <location>
        <begin position="302"/>
        <end position="428"/>
    </location>
</feature>
<keyword evidence="4" id="KW-1185">Reference proteome</keyword>
<sequence length="435" mass="46427">MAPYDDSDSSGGEDNELTETNVLLGYASTDANGEEISRLGGYPEWLNPTKAPSAALAKCKVCKDLLVLLLQLNAELPDRFPGHERRIYVFACKRKSCRRQEGSIRAVRGLRTSPEAAALVAAKEAKEARPVKEVPVIPKASDLGLGQALFGGKPAVTATGAPIRANPFSGSSGTSAAANPFAPKSTPSANLFAKPAPPPAPEPKKADPAPDPVPSLTKSFAETLSLNNPQASQSPVPPPEPWPATADQPEAYPVRWLSDAEYEMIDPSPQPLPPANVQIDTSEGPAPGGGKEDKEVFESVMDNVFQKFADRVGENPDQCIRYEFAGQPLLYSKGDKVGLLLHVNSEAGAKVTTTGAKGLPRCGNCGAGRVFEVQLTPRTIEELEIDEDGLDGMDWGTVIVGVCERDCQERGVEVGEAGYLEEWAGVQWEELTVKR</sequence>
<name>A0AA40B8P8_9PEZI</name>
<dbReference type="GO" id="GO:0005737">
    <property type="term" value="C:cytoplasm"/>
    <property type="evidence" value="ECO:0007669"/>
    <property type="project" value="InterPro"/>
</dbReference>
<protein>
    <submittedName>
        <fullName evidence="3">Programmed cell death protein 2</fullName>
    </submittedName>
</protein>
<proteinExistence type="predicted"/>
<dbReference type="AlphaFoldDB" id="A0AA40B8P8"/>
<dbReference type="PANTHER" id="PTHR47524">
    <property type="entry name" value="20S RRNA ACCUMULATION PROTEIN 4"/>
    <property type="match status" value="1"/>
</dbReference>
<evidence type="ECO:0000313" key="4">
    <source>
        <dbReference type="Proteomes" id="UP001172102"/>
    </source>
</evidence>
<dbReference type="GO" id="GO:0030490">
    <property type="term" value="P:maturation of SSU-rRNA"/>
    <property type="evidence" value="ECO:0007669"/>
    <property type="project" value="TreeGrafter"/>
</dbReference>